<sequence>MSDLIVFPGSPWPDGHAIAELEWTARLEPETGLWFDLHLVSDCYPDVDDPEDEDEDADEGPDAWNEPFVWANYHRCTLSSTFWDHSGFLAATASSPLNTARPMEFTVDDYKGPDDEPDTDEDMAFGIYLLGHDNAAHHRIRLTPVTPTAVALEWRGRIALRYVNSTAPFIHEFHATAARVPLTRITHPAALTAAEAEALLATVVQNPEDLAPLLRALETGAH</sequence>
<evidence type="ECO:0000313" key="1">
    <source>
        <dbReference type="EMBL" id="PRX16375.1"/>
    </source>
</evidence>
<evidence type="ECO:0000313" key="2">
    <source>
        <dbReference type="Proteomes" id="UP000239415"/>
    </source>
</evidence>
<reference evidence="1 2" key="1">
    <citation type="submission" date="2018-03" db="EMBL/GenBank/DDBJ databases">
        <title>Genomic Encyclopedia of Archaeal and Bacterial Type Strains, Phase II (KMG-II): from individual species to whole genera.</title>
        <authorList>
            <person name="Goeker M."/>
        </authorList>
    </citation>
    <scope>NUCLEOTIDE SEQUENCE [LARGE SCALE GENOMIC DNA]</scope>
    <source>
        <strain evidence="1 2">DSM 43146</strain>
    </source>
</reference>
<keyword evidence="2" id="KW-1185">Reference proteome</keyword>
<dbReference type="OrthoDB" id="3727885at2"/>
<proteinExistence type="predicted"/>
<name>A0A2T0K1E0_9ACTN</name>
<dbReference type="Proteomes" id="UP000239415">
    <property type="component" value="Unassembled WGS sequence"/>
</dbReference>
<dbReference type="EMBL" id="PVMZ01000020">
    <property type="protein sequence ID" value="PRX16375.1"/>
    <property type="molecule type" value="Genomic_DNA"/>
</dbReference>
<dbReference type="AlphaFoldDB" id="A0A2T0K1E0"/>
<comment type="caution">
    <text evidence="1">The sequence shown here is derived from an EMBL/GenBank/DDBJ whole genome shotgun (WGS) entry which is preliminary data.</text>
</comment>
<gene>
    <name evidence="1" type="ORF">CLV67_120190</name>
</gene>
<accession>A0A2T0K1E0</accession>
<protein>
    <submittedName>
        <fullName evidence="1">Uncharacterized protein</fullName>
    </submittedName>
</protein>
<dbReference type="RefSeq" id="WP_106327448.1">
    <property type="nucleotide sequence ID" value="NZ_BOMO01000135.1"/>
</dbReference>
<organism evidence="1 2">
    <name type="scientific">Actinoplanes italicus</name>
    <dbReference type="NCBI Taxonomy" id="113567"/>
    <lineage>
        <taxon>Bacteria</taxon>
        <taxon>Bacillati</taxon>
        <taxon>Actinomycetota</taxon>
        <taxon>Actinomycetes</taxon>
        <taxon>Micromonosporales</taxon>
        <taxon>Micromonosporaceae</taxon>
        <taxon>Actinoplanes</taxon>
    </lineage>
</organism>